<name>A0A6G9Z2Z6_9NOCA</name>
<sequence length="50" mass="5023">MALPTTANLLVPLAAALGTAALLTLTALSPSRSDSHGTDNARGEHLSPRA</sequence>
<dbReference type="AlphaFoldDB" id="A0A6G9Z2Z6"/>
<organism evidence="2 3">
    <name type="scientific">Nocardia terpenica</name>
    <dbReference type="NCBI Taxonomy" id="455432"/>
    <lineage>
        <taxon>Bacteria</taxon>
        <taxon>Bacillati</taxon>
        <taxon>Actinomycetota</taxon>
        <taxon>Actinomycetes</taxon>
        <taxon>Mycobacteriales</taxon>
        <taxon>Nocardiaceae</taxon>
        <taxon>Nocardia</taxon>
    </lineage>
</organism>
<accession>A0A6G9Z2Z6</accession>
<protein>
    <submittedName>
        <fullName evidence="2">Uncharacterized protein</fullName>
    </submittedName>
</protein>
<dbReference type="EMBL" id="CP046173">
    <property type="protein sequence ID" value="QIS19810.1"/>
    <property type="molecule type" value="Genomic_DNA"/>
</dbReference>
<feature type="compositionally biased region" description="Basic and acidic residues" evidence="1">
    <location>
        <begin position="33"/>
        <end position="50"/>
    </location>
</feature>
<evidence type="ECO:0000313" key="3">
    <source>
        <dbReference type="Proteomes" id="UP000500953"/>
    </source>
</evidence>
<proteinExistence type="predicted"/>
<evidence type="ECO:0000313" key="2">
    <source>
        <dbReference type="EMBL" id="QIS19810.1"/>
    </source>
</evidence>
<dbReference type="RefSeq" id="WP_167487107.1">
    <property type="nucleotide sequence ID" value="NZ_CP046173.1"/>
</dbReference>
<evidence type="ECO:0000256" key="1">
    <source>
        <dbReference type="SAM" id="MobiDB-lite"/>
    </source>
</evidence>
<gene>
    <name evidence="2" type="ORF">F6W96_17435</name>
</gene>
<dbReference type="Proteomes" id="UP000500953">
    <property type="component" value="Chromosome"/>
</dbReference>
<feature type="region of interest" description="Disordered" evidence="1">
    <location>
        <begin position="28"/>
        <end position="50"/>
    </location>
</feature>
<reference evidence="2 3" key="1">
    <citation type="journal article" date="2019" name="ACS Chem. Biol.">
        <title>Identification and Mobilization of a Cryptic Antibiotic Biosynthesis Gene Locus from a Human-Pathogenic Nocardia Isolate.</title>
        <authorList>
            <person name="Herisse M."/>
            <person name="Ishida K."/>
            <person name="Porter J.L."/>
            <person name="Howden B."/>
            <person name="Hertweck C."/>
            <person name="Stinear T.P."/>
            <person name="Pidot S.J."/>
        </authorList>
    </citation>
    <scope>NUCLEOTIDE SEQUENCE [LARGE SCALE GENOMIC DNA]</scope>
    <source>
        <strain evidence="2 3">AUSMDU00012715</strain>
    </source>
</reference>